<sequence>MSEAGGSVLAITEKKAQRASGGGCGGIFFQLFDWNRRFAKKKLFSNKLLPLGSKKFGTDDKLPKLRLMCDEKGEAFSNGKKNGARNVDSGQKQGMKTPTLVARLMGLDSLPAVQRNKSKKGYELGVDRGEEIATDSCALARQQIEVEKAGSKHESRPQKLQKTGGSERRSVSRFGAEGLQFKNVLSRSGKHHHPKFVSPVKSPKSLSKKSASRLIGAATRILEPGLQARNRAICGLPSSSQQRHHNPTDAHLVEAETAVSTDQAECSTYYESEVRLSGQSSCKIYGKSVDFLESRSYLEEQRSVSDYMGCSSFGFESRQRLSPETGKESIFSANPVNSSDCTFQPPSNVNPRAEYNINRAALRKGGQTRWQLTSQQYKRQEASPSSVCYDQNIYVQDQGILRMDRIPPRSTYSVDLRKEPLNQRPPVRSSRMHGKLDKCGYVSERRSTDRRYDPLSSARKRRSVNVAREGNVSGFAGSPVDKERYINSNASSQAFVRGDDKSTNLPCIDSNLARPGEIIRISDTSNGDVSFTFSSSKKNKERILAKPDDREYQSECTCTHSSQRSSAFDTINRKRQTCFQKLPSPGDTLSVLLEQKLKELTSEEENAMPLEGSPLKRTSAIILQELISALTVERSFDANDVVARPTEIGDSSCCEHTSGSHPSFQKVTEAQERYSNDSKNNNMSPLSVLEASISNESCLSSSIDGGSVHKLQIDFIDFSYNEAQQLEPGVDGLHGVNSLSKERRSIELVADFLNSISDVVCSMDLVDSRLKGSKLAHAEEVILNAELVFGNTFQHNPAEIKGFSVCWFLVNELETLGSVLWTNFGCFSESQDTEGNLLKGFLFDCVIEYLDTKYVPSMKGGIKSWRGLPLSMNNEMLIAEVVEEIRSWTSCTSFVLDEVMDREMGKWTDFDIEAFETSVAVDEGILHSLLDEIVIDLCHRDQSLYV</sequence>
<reference evidence="4" key="2">
    <citation type="submission" date="2022-03" db="EMBL/GenBank/DDBJ databases">
        <title>Draft title - Genomic analysis of global carrot germplasm unveils the trajectory of domestication and the origin of high carotenoid orange carrot.</title>
        <authorList>
            <person name="Iorizzo M."/>
            <person name="Ellison S."/>
            <person name="Senalik D."/>
            <person name="Macko-Podgorni A."/>
            <person name="Grzebelus D."/>
            <person name="Bostan H."/>
            <person name="Rolling W."/>
            <person name="Curaba J."/>
            <person name="Simon P."/>
        </authorList>
    </citation>
    <scope>NUCLEOTIDE SEQUENCE</scope>
    <source>
        <tissue evidence="4">Leaf</tissue>
    </source>
</reference>
<accession>A0AAF1B670</accession>
<reference evidence="4" key="1">
    <citation type="journal article" date="2016" name="Nat. Genet.">
        <title>A high-quality carrot genome assembly provides new insights into carotenoid accumulation and asterid genome evolution.</title>
        <authorList>
            <person name="Iorizzo M."/>
            <person name="Ellison S."/>
            <person name="Senalik D."/>
            <person name="Zeng P."/>
            <person name="Satapoomin P."/>
            <person name="Huang J."/>
            <person name="Bowman M."/>
            <person name="Iovene M."/>
            <person name="Sanseverino W."/>
            <person name="Cavagnaro P."/>
            <person name="Yildiz M."/>
            <person name="Macko-Podgorni A."/>
            <person name="Moranska E."/>
            <person name="Grzebelus E."/>
            <person name="Grzebelus D."/>
            <person name="Ashrafi H."/>
            <person name="Zheng Z."/>
            <person name="Cheng S."/>
            <person name="Spooner D."/>
            <person name="Van Deynze A."/>
            <person name="Simon P."/>
        </authorList>
    </citation>
    <scope>NUCLEOTIDE SEQUENCE</scope>
    <source>
        <tissue evidence="4">Leaf</tissue>
    </source>
</reference>
<gene>
    <name evidence="4" type="ORF">DCAR_0624823</name>
</gene>
<organism evidence="4 5">
    <name type="scientific">Daucus carota subsp. sativus</name>
    <name type="common">Carrot</name>
    <dbReference type="NCBI Taxonomy" id="79200"/>
    <lineage>
        <taxon>Eukaryota</taxon>
        <taxon>Viridiplantae</taxon>
        <taxon>Streptophyta</taxon>
        <taxon>Embryophyta</taxon>
        <taxon>Tracheophyta</taxon>
        <taxon>Spermatophyta</taxon>
        <taxon>Magnoliopsida</taxon>
        <taxon>eudicotyledons</taxon>
        <taxon>Gunneridae</taxon>
        <taxon>Pentapetalae</taxon>
        <taxon>asterids</taxon>
        <taxon>campanulids</taxon>
        <taxon>Apiales</taxon>
        <taxon>Apiaceae</taxon>
        <taxon>Apioideae</taxon>
        <taxon>Scandiceae</taxon>
        <taxon>Daucinae</taxon>
        <taxon>Daucus</taxon>
        <taxon>Daucus sect. Daucus</taxon>
    </lineage>
</organism>
<evidence type="ECO:0000256" key="1">
    <source>
        <dbReference type="SAM" id="MobiDB-lite"/>
    </source>
</evidence>
<keyword evidence="5" id="KW-1185">Reference proteome</keyword>
<dbReference type="AlphaFoldDB" id="A0AAF1B670"/>
<protein>
    <recommendedName>
        <fullName evidence="6">DUF4378 domain-containing protein</fullName>
    </recommendedName>
</protein>
<dbReference type="InterPro" id="IPR025486">
    <property type="entry name" value="DUF4378"/>
</dbReference>
<dbReference type="Pfam" id="PF14383">
    <property type="entry name" value="VARLMGL"/>
    <property type="match status" value="1"/>
</dbReference>
<evidence type="ECO:0000259" key="2">
    <source>
        <dbReference type="Pfam" id="PF14309"/>
    </source>
</evidence>
<dbReference type="InterPro" id="IPR032795">
    <property type="entry name" value="DUF3741-assoc"/>
</dbReference>
<evidence type="ECO:0000313" key="5">
    <source>
        <dbReference type="Proteomes" id="UP000077755"/>
    </source>
</evidence>
<feature type="domain" description="DUF3741" evidence="3">
    <location>
        <begin position="91"/>
        <end position="115"/>
    </location>
</feature>
<dbReference type="EMBL" id="CP093348">
    <property type="protein sequence ID" value="WOH05407.1"/>
    <property type="molecule type" value="Genomic_DNA"/>
</dbReference>
<name>A0AAF1B670_DAUCS</name>
<feature type="region of interest" description="Disordered" evidence="1">
    <location>
        <begin position="147"/>
        <end position="173"/>
    </location>
</feature>
<dbReference type="Pfam" id="PF14309">
    <property type="entry name" value="DUF4378"/>
    <property type="match status" value="1"/>
</dbReference>
<feature type="domain" description="DUF4378" evidence="2">
    <location>
        <begin position="809"/>
        <end position="932"/>
    </location>
</feature>
<feature type="compositionally biased region" description="Basic and acidic residues" evidence="1">
    <location>
        <begin position="147"/>
        <end position="157"/>
    </location>
</feature>
<evidence type="ECO:0008006" key="6">
    <source>
        <dbReference type="Google" id="ProtNLM"/>
    </source>
</evidence>
<evidence type="ECO:0000313" key="4">
    <source>
        <dbReference type="EMBL" id="WOH05407.1"/>
    </source>
</evidence>
<evidence type="ECO:0000259" key="3">
    <source>
        <dbReference type="Pfam" id="PF14383"/>
    </source>
</evidence>
<dbReference type="PANTHER" id="PTHR21726">
    <property type="entry name" value="PHOSPHATIDYLINOSITOL N-ACETYLGLUCOSAMINYLTRANSFERASE SUBUNIT P DOWN SYNDROME CRITICAL REGION PROTEIN 5 -RELATED"/>
    <property type="match status" value="1"/>
</dbReference>
<dbReference type="PANTHER" id="PTHR21726:SF61">
    <property type="entry name" value="DNAA INITIATOR-ASSOCIATING PROTEIN"/>
    <property type="match status" value="1"/>
</dbReference>
<proteinExistence type="predicted"/>
<dbReference type="Proteomes" id="UP000077755">
    <property type="component" value="Chromosome 6"/>
</dbReference>